<accession>A0A0F9QFX9</accession>
<sequence length="145" mass="16576">MKLGKAIEILSKKRVPVKTAEDHDVLAAIMLAIEALKRCKERSDRFPNIPHLLLPGETPEDTRDTSLVIEPRQAVENIKEEISRHFDNEMRLTDMLQEADLTQGESDYIWGAMRSHPHIVRSLHLLTPELYEKVVRRLATKGGNC</sequence>
<protein>
    <submittedName>
        <fullName evidence="1">Uncharacterized protein</fullName>
    </submittedName>
</protein>
<reference evidence="1" key="1">
    <citation type="journal article" date="2015" name="Nature">
        <title>Complex archaea that bridge the gap between prokaryotes and eukaryotes.</title>
        <authorList>
            <person name="Spang A."/>
            <person name="Saw J.H."/>
            <person name="Jorgensen S.L."/>
            <person name="Zaremba-Niedzwiedzka K."/>
            <person name="Martijn J."/>
            <person name="Lind A.E."/>
            <person name="van Eijk R."/>
            <person name="Schleper C."/>
            <person name="Guy L."/>
            <person name="Ettema T.J."/>
        </authorList>
    </citation>
    <scope>NUCLEOTIDE SEQUENCE</scope>
</reference>
<name>A0A0F9QFX9_9ZZZZ</name>
<dbReference type="EMBL" id="LAZR01004066">
    <property type="protein sequence ID" value="KKN12106.1"/>
    <property type="molecule type" value="Genomic_DNA"/>
</dbReference>
<proteinExistence type="predicted"/>
<evidence type="ECO:0000313" key="1">
    <source>
        <dbReference type="EMBL" id="KKN12106.1"/>
    </source>
</evidence>
<gene>
    <name evidence="1" type="ORF">LCGC14_1019770</name>
</gene>
<comment type="caution">
    <text evidence="1">The sequence shown here is derived from an EMBL/GenBank/DDBJ whole genome shotgun (WGS) entry which is preliminary data.</text>
</comment>
<dbReference type="AlphaFoldDB" id="A0A0F9QFX9"/>
<organism evidence="1">
    <name type="scientific">marine sediment metagenome</name>
    <dbReference type="NCBI Taxonomy" id="412755"/>
    <lineage>
        <taxon>unclassified sequences</taxon>
        <taxon>metagenomes</taxon>
        <taxon>ecological metagenomes</taxon>
    </lineage>
</organism>